<evidence type="ECO:0000313" key="3">
    <source>
        <dbReference type="Proteomes" id="UP000694886"/>
    </source>
</evidence>
<evidence type="ECO:0000259" key="2">
    <source>
        <dbReference type="PROSITE" id="PS50011"/>
    </source>
</evidence>
<reference evidence="4" key="2">
    <citation type="submission" date="2025-08" db="UniProtKB">
        <authorList>
            <consortium name="RefSeq"/>
        </authorList>
    </citation>
    <scope>IDENTIFICATION</scope>
</reference>
<dbReference type="PROSITE" id="PS00108">
    <property type="entry name" value="PROTEIN_KINASE_ST"/>
    <property type="match status" value="1"/>
</dbReference>
<dbReference type="PANTHER" id="PTHR48055">
    <property type="entry name" value="LEUCINE-RICH REPEAT RECEPTOR PROTEIN KINASE EMS1"/>
    <property type="match status" value="1"/>
</dbReference>
<name>A0AB32W8R9_THECC</name>
<accession>A0AB32W8R9</accession>
<dbReference type="Gene3D" id="3.30.200.20">
    <property type="entry name" value="Phosphorylase Kinase, domain 1"/>
    <property type="match status" value="1"/>
</dbReference>
<evidence type="ECO:0000313" key="4">
    <source>
        <dbReference type="RefSeq" id="XP_017974382.1"/>
    </source>
</evidence>
<dbReference type="RefSeq" id="XP_017974382.1">
    <property type="nucleotide sequence ID" value="XM_018118893.1"/>
</dbReference>
<evidence type="ECO:0000256" key="1">
    <source>
        <dbReference type="SAM" id="SignalP"/>
    </source>
</evidence>
<dbReference type="Pfam" id="PF19160">
    <property type="entry name" value="SPARK"/>
    <property type="match status" value="1"/>
</dbReference>
<protein>
    <submittedName>
        <fullName evidence="4">Probable receptor-like protein kinase At3g17420 isoform X2</fullName>
    </submittedName>
</protein>
<feature type="signal peptide" evidence="1">
    <location>
        <begin position="1"/>
        <end position="27"/>
    </location>
</feature>
<dbReference type="InterPro" id="IPR008271">
    <property type="entry name" value="Ser/Thr_kinase_AS"/>
</dbReference>
<reference evidence="3" key="1">
    <citation type="journal article" date="1997" name="Nucleic Acids Res.">
        <title>tRNAscan-SE: a program for improved detection of transfer RNA genes in genomic sequence.</title>
        <authorList>
            <person name="Lowe T.M."/>
            <person name="Eddy S.R."/>
        </authorList>
    </citation>
    <scope>NUCLEOTIDE SEQUENCE [LARGE SCALE GENOMIC DNA]</scope>
    <source>
        <strain evidence="3">r\B97-61/B2</strain>
    </source>
</reference>
<dbReference type="Gene3D" id="1.10.510.10">
    <property type="entry name" value="Transferase(Phosphotransferase) domain 1"/>
    <property type="match status" value="1"/>
</dbReference>
<organism evidence="3 4">
    <name type="scientific">Theobroma cacao</name>
    <name type="common">Cacao</name>
    <name type="synonym">Cocoa</name>
    <dbReference type="NCBI Taxonomy" id="3641"/>
    <lineage>
        <taxon>Eukaryota</taxon>
        <taxon>Viridiplantae</taxon>
        <taxon>Streptophyta</taxon>
        <taxon>Embryophyta</taxon>
        <taxon>Tracheophyta</taxon>
        <taxon>Spermatophyta</taxon>
        <taxon>Magnoliopsida</taxon>
        <taxon>eudicotyledons</taxon>
        <taxon>Gunneridae</taxon>
        <taxon>Pentapetalae</taxon>
        <taxon>rosids</taxon>
        <taxon>malvids</taxon>
        <taxon>Malvales</taxon>
        <taxon>Malvaceae</taxon>
        <taxon>Byttnerioideae</taxon>
        <taxon>Theobroma</taxon>
    </lineage>
</organism>
<dbReference type="FunFam" id="3.30.200.20:FF:000608">
    <property type="entry name" value="Serine/threonine kinase protein"/>
    <property type="match status" value="1"/>
</dbReference>
<proteinExistence type="predicted"/>
<dbReference type="PANTHER" id="PTHR48055:SF26">
    <property type="entry name" value="TRANSFERASE, PROTEIN KINASE RLK-PELLE-URK-2 FAMILY"/>
    <property type="match status" value="1"/>
</dbReference>
<dbReference type="InterPro" id="IPR000719">
    <property type="entry name" value="Prot_kinase_dom"/>
</dbReference>
<sequence length="551" mass="60624">MYMCNWHWNKHSKPVPVFCIFVLITSAQVTVSQPSTTKCSLEFESTASPSSSCEGGDWGGFLNKNCCGAAFPGYLDALGKRANITGLIFLSYSEQTSCLASMKRFEGNVFICGIEKLTRGAGGCSDYSVADVANKLGDELRSFSEKCKFFSSGGFDESCDSCVRSWKDIGGTQSKSTDAESIICRFAVLVSLTSSKIGDENIERIYECLSRKTSSYAENIEESTPEDKKKTKVKTASKDVLLKKSGCPKFRIKEVYSATNSLDESNFIGEGTAGKVYKGILSNQQPVAVKHIINDGNVETFVREVTSVSHIKHPNLVTLLGYCLSGEECFLIYELCPNGNLAEWLFGKDKVLSWIQRLEIAIGSARGLWFLHTYSEGCIVHRDIKPTNILLGPNFEAKLSDFGLSKLIDLGETNVSSEVRGTFGYVDPEYQNNRQVNSSGDVYSYGIVLLQILSGKKVFNLNLKKPMALNKMARVLSRGGGVKEFADSKLEGEYSVEAFDLTFQLALSCTSVKQQRPSMEQVVANLEKALDISTRERASTPEATPDRRSTT</sequence>
<dbReference type="SMART" id="SM00220">
    <property type="entry name" value="S_TKc"/>
    <property type="match status" value="1"/>
</dbReference>
<dbReference type="PROSITE" id="PS50011">
    <property type="entry name" value="PROTEIN_KINASE_DOM"/>
    <property type="match status" value="1"/>
</dbReference>
<dbReference type="GO" id="GO:0004672">
    <property type="term" value="F:protein kinase activity"/>
    <property type="evidence" value="ECO:0007669"/>
    <property type="project" value="InterPro"/>
</dbReference>
<dbReference type="GeneID" id="18600737"/>
<dbReference type="SUPFAM" id="SSF56112">
    <property type="entry name" value="Protein kinase-like (PK-like)"/>
    <property type="match status" value="1"/>
</dbReference>
<dbReference type="Pfam" id="PF00069">
    <property type="entry name" value="Pkinase"/>
    <property type="match status" value="1"/>
</dbReference>
<dbReference type="FunFam" id="1.10.510.10:FF:000530">
    <property type="entry name" value="probable receptor-like protein kinase At5g59700"/>
    <property type="match status" value="1"/>
</dbReference>
<feature type="domain" description="Protein kinase" evidence="2">
    <location>
        <begin position="262"/>
        <end position="530"/>
    </location>
</feature>
<dbReference type="InterPro" id="IPR051564">
    <property type="entry name" value="LRR_receptor-like_kinase"/>
</dbReference>
<dbReference type="InterPro" id="IPR043891">
    <property type="entry name" value="SPARK"/>
</dbReference>
<keyword evidence="1" id="KW-0732">Signal</keyword>
<feature type="chain" id="PRO_5044201650" evidence="1">
    <location>
        <begin position="28"/>
        <end position="551"/>
    </location>
</feature>
<dbReference type="Proteomes" id="UP000694886">
    <property type="component" value="Chromosome 4"/>
</dbReference>
<dbReference type="AlphaFoldDB" id="A0AB32W8R9"/>
<gene>
    <name evidence="4" type="primary">LOC18600737</name>
</gene>
<dbReference type="InterPro" id="IPR011009">
    <property type="entry name" value="Kinase-like_dom_sf"/>
</dbReference>
<dbReference type="Gramene" id="Tc04v2_t000560.1">
    <property type="protein sequence ID" value="Tc04v2_p000560.1"/>
    <property type="gene ID" value="Tc04v2_g000560"/>
</dbReference>
<dbReference type="GO" id="GO:0005524">
    <property type="term" value="F:ATP binding"/>
    <property type="evidence" value="ECO:0007669"/>
    <property type="project" value="InterPro"/>
</dbReference>